<sequence>MAAGARLRALLDMMAGAEQARFLRRRSFADQLLLKRAQQAGRYTSFADNVLRFEYKVSEAVCTGAGDTFPLTSLIAIMDETTTWASIGLDPNRRPGVSISMDAHLIRPQPVRAGEVLIFCSSLVKHGRTLGFLECSVEDESGARMAWGKHVKFLEMGRTWNLLFSDQMFPLTSAMVRFTSGPSRPQPPLHPRLGDVLRLEAQSVAADGTTTFNFDCGEDHLNELGVMHGACQAVLHGSATEAVVIDAPAAGRDHVTLDAPREARVLKDASVTYLSAGRKGPLILRVTPLRRDGAGESYVSKLMTKHGLRVLSEATLLYGPQYIPAR</sequence>
<dbReference type="SUPFAM" id="SSF54637">
    <property type="entry name" value="Thioesterase/thiol ester dehydrase-isomerase"/>
    <property type="match status" value="2"/>
</dbReference>
<dbReference type="PANTHER" id="PTHR21660:SF1">
    <property type="entry name" value="ACYL-COENZYME A THIOESTERASE 13"/>
    <property type="match status" value="1"/>
</dbReference>
<dbReference type="InterPro" id="IPR039298">
    <property type="entry name" value="ACOT13"/>
</dbReference>
<dbReference type="AlphaFoldDB" id="A0A7S4B4H2"/>
<dbReference type="GO" id="GO:0047617">
    <property type="term" value="F:fatty acyl-CoA hydrolase activity"/>
    <property type="evidence" value="ECO:0007669"/>
    <property type="project" value="InterPro"/>
</dbReference>
<dbReference type="CDD" id="cd03443">
    <property type="entry name" value="PaaI_thioesterase"/>
    <property type="match status" value="1"/>
</dbReference>
<dbReference type="InterPro" id="IPR029069">
    <property type="entry name" value="HotDog_dom_sf"/>
</dbReference>
<dbReference type="Gene3D" id="3.10.129.10">
    <property type="entry name" value="Hotdog Thioesterase"/>
    <property type="match status" value="2"/>
</dbReference>
<evidence type="ECO:0008006" key="3">
    <source>
        <dbReference type="Google" id="ProtNLM"/>
    </source>
</evidence>
<name>A0A7S4B4H2_CHRCT</name>
<gene>
    <name evidence="2" type="ORF">PCAR00345_LOCUS6353</name>
</gene>
<dbReference type="PANTHER" id="PTHR21660">
    <property type="entry name" value="THIOESTERASE SUPERFAMILY MEMBER-RELATED"/>
    <property type="match status" value="1"/>
</dbReference>
<keyword evidence="1" id="KW-0378">Hydrolase</keyword>
<evidence type="ECO:0000313" key="2">
    <source>
        <dbReference type="EMBL" id="CAE0753766.1"/>
    </source>
</evidence>
<dbReference type="EMBL" id="HBIZ01010736">
    <property type="protein sequence ID" value="CAE0753766.1"/>
    <property type="molecule type" value="Transcribed_RNA"/>
</dbReference>
<proteinExistence type="predicted"/>
<reference evidence="2" key="1">
    <citation type="submission" date="2021-01" db="EMBL/GenBank/DDBJ databases">
        <authorList>
            <person name="Corre E."/>
            <person name="Pelletier E."/>
            <person name="Niang G."/>
            <person name="Scheremetjew M."/>
            <person name="Finn R."/>
            <person name="Kale V."/>
            <person name="Holt S."/>
            <person name="Cochrane G."/>
            <person name="Meng A."/>
            <person name="Brown T."/>
            <person name="Cohen L."/>
        </authorList>
    </citation>
    <scope>NUCLEOTIDE SEQUENCE</scope>
    <source>
        <strain evidence="2">CCMP645</strain>
    </source>
</reference>
<protein>
    <recommendedName>
        <fullName evidence="3">Thioesterase domain-containing protein</fullName>
    </recommendedName>
</protein>
<evidence type="ECO:0000256" key="1">
    <source>
        <dbReference type="ARBA" id="ARBA00022801"/>
    </source>
</evidence>
<organism evidence="2">
    <name type="scientific">Chrysotila carterae</name>
    <name type="common">Marine alga</name>
    <name type="synonym">Syracosphaera carterae</name>
    <dbReference type="NCBI Taxonomy" id="13221"/>
    <lineage>
        <taxon>Eukaryota</taxon>
        <taxon>Haptista</taxon>
        <taxon>Haptophyta</taxon>
        <taxon>Prymnesiophyceae</taxon>
        <taxon>Isochrysidales</taxon>
        <taxon>Isochrysidaceae</taxon>
        <taxon>Chrysotila</taxon>
    </lineage>
</organism>
<accession>A0A7S4B4H2</accession>